<sequence>MDHTSSMEEAQRGVGFALDPLTELAQHVTSKNDMLAILRRELTIYSLKVKLCEARRRITLRQFILALGLHTEEEMAEAGFGAYWSGSERAPEKVTSVDLFYLHSMDRGTTNVLYLLARYLFRHAERRKSGARLSGGHFIRRLMAHFGVVNDQGLRGLSMVASELSLIDLQELRRLNICSSADEGARLFPTPLAGTNQKKKGRPPPPLLSTVLCQRGLRGLRDYDRVMAECCRLPGSFGELYYLADQSLHLDDQLYDTAYRPCCKEIDDMVYSEKDVC</sequence>
<dbReference type="EMBL" id="BQNB010019587">
    <property type="protein sequence ID" value="GJT86865.1"/>
    <property type="molecule type" value="Genomic_DNA"/>
</dbReference>
<keyword evidence="2" id="KW-1185">Reference proteome</keyword>
<gene>
    <name evidence="1" type="ORF">Tco_1068582</name>
</gene>
<reference evidence="1" key="2">
    <citation type="submission" date="2022-01" db="EMBL/GenBank/DDBJ databases">
        <authorList>
            <person name="Yamashiro T."/>
            <person name="Shiraishi A."/>
            <person name="Satake H."/>
            <person name="Nakayama K."/>
        </authorList>
    </citation>
    <scope>NUCLEOTIDE SEQUENCE</scope>
</reference>
<organism evidence="1 2">
    <name type="scientific">Tanacetum coccineum</name>
    <dbReference type="NCBI Taxonomy" id="301880"/>
    <lineage>
        <taxon>Eukaryota</taxon>
        <taxon>Viridiplantae</taxon>
        <taxon>Streptophyta</taxon>
        <taxon>Embryophyta</taxon>
        <taxon>Tracheophyta</taxon>
        <taxon>Spermatophyta</taxon>
        <taxon>Magnoliopsida</taxon>
        <taxon>eudicotyledons</taxon>
        <taxon>Gunneridae</taxon>
        <taxon>Pentapetalae</taxon>
        <taxon>asterids</taxon>
        <taxon>campanulids</taxon>
        <taxon>Asterales</taxon>
        <taxon>Asteraceae</taxon>
        <taxon>Asteroideae</taxon>
        <taxon>Anthemideae</taxon>
        <taxon>Anthemidinae</taxon>
        <taxon>Tanacetum</taxon>
    </lineage>
</organism>
<accession>A0ABQ5HI01</accession>
<evidence type="ECO:0000313" key="2">
    <source>
        <dbReference type="Proteomes" id="UP001151760"/>
    </source>
</evidence>
<name>A0ABQ5HI01_9ASTR</name>
<comment type="caution">
    <text evidence="1">The sequence shown here is derived from an EMBL/GenBank/DDBJ whole genome shotgun (WGS) entry which is preliminary data.</text>
</comment>
<reference evidence="1" key="1">
    <citation type="journal article" date="2022" name="Int. J. Mol. Sci.">
        <title>Draft Genome of Tanacetum Coccineum: Genomic Comparison of Closely Related Tanacetum-Family Plants.</title>
        <authorList>
            <person name="Yamashiro T."/>
            <person name="Shiraishi A."/>
            <person name="Nakayama K."/>
            <person name="Satake H."/>
        </authorList>
    </citation>
    <scope>NUCLEOTIDE SEQUENCE</scope>
</reference>
<protein>
    <submittedName>
        <fullName evidence="1">Uncharacterized protein</fullName>
    </submittedName>
</protein>
<evidence type="ECO:0000313" key="1">
    <source>
        <dbReference type="EMBL" id="GJT86865.1"/>
    </source>
</evidence>
<dbReference type="Proteomes" id="UP001151760">
    <property type="component" value="Unassembled WGS sequence"/>
</dbReference>
<proteinExistence type="predicted"/>